<feature type="chain" id="PRO_5001745351" evidence="1">
    <location>
        <begin position="20"/>
        <end position="548"/>
    </location>
</feature>
<sequence length="548" mass="63167">MKRIYLSLLPCLASLLASAQEPLNGDSLASDFRYLVKELAATHPDPYSGFGGKVFFYEQAFHLENELRRTPGTKQTFFDKVNIFLSNLQDGHTYLLPPTANQQANQRYLALEVRTIPDGIILQGIPETYKDLLGSRITTINGDSLEEVLARTAAIQASENLYDRYANLCRSMPTEHFLRQLFPEMKDNLHLSLLTPDGKSRGLTLPLLSRQEVQNTPMQHNNSWKAYTDKQLAYQFIDNDKQIMLININSIMARDNFEYMQKQGLKDLYRQIGFYYRDILKQEMPADTLLAIRQLPSLSEVFAHMLKEMKKEASSTLIIDLRNNSGGWTPIVLPTLYQLFGDHFLQTDMDIEFYRIISPLYMQKLQTNLQDFNQAYGTDYAYGDYTFSTDEADTTNIEQRRTDFIKNCISSVPEELRKQQGKALYTPEHIYVITNERTFSAAFHYTFYLWKMGATLVGIPSGQAPNTYMEQTLFRLPYTGMQGSISNSIQICFPGKDRCAHTLYPDLMPTYQDYQRYNFDVQTEILYLLDKIKSAPHSHTNPAEKNQK</sequence>
<evidence type="ECO:0000313" key="4">
    <source>
        <dbReference type="Proteomes" id="UP000028013"/>
    </source>
</evidence>
<dbReference type="RefSeq" id="WP_035449961.1">
    <property type="nucleotide sequence ID" value="NZ_JNHN01000167.1"/>
</dbReference>
<dbReference type="PATRIC" id="fig|1339349.3.peg.1596"/>
<dbReference type="GO" id="GO:0006508">
    <property type="term" value="P:proteolysis"/>
    <property type="evidence" value="ECO:0007669"/>
    <property type="project" value="InterPro"/>
</dbReference>
<dbReference type="SUPFAM" id="SSF52096">
    <property type="entry name" value="ClpP/crotonase"/>
    <property type="match status" value="1"/>
</dbReference>
<comment type="caution">
    <text evidence="3">The sequence shown here is derived from an EMBL/GenBank/DDBJ whole genome shotgun (WGS) entry which is preliminary data.</text>
</comment>
<organism evidence="3 4">
    <name type="scientific">Bacteroides uniformis str. 3978 T3 ii</name>
    <dbReference type="NCBI Taxonomy" id="1339349"/>
    <lineage>
        <taxon>Bacteria</taxon>
        <taxon>Pseudomonadati</taxon>
        <taxon>Bacteroidota</taxon>
        <taxon>Bacteroidia</taxon>
        <taxon>Bacteroidales</taxon>
        <taxon>Bacteroidaceae</taxon>
        <taxon>Bacteroides</taxon>
    </lineage>
</organism>
<proteinExistence type="predicted"/>
<dbReference type="InterPro" id="IPR005151">
    <property type="entry name" value="Tail-specific_protease"/>
</dbReference>
<evidence type="ECO:0000256" key="1">
    <source>
        <dbReference type="SAM" id="SignalP"/>
    </source>
</evidence>
<name>A0A078S605_BACUN</name>
<dbReference type="AlphaFoldDB" id="A0A078S605"/>
<keyword evidence="1" id="KW-0732">Signal</keyword>
<evidence type="ECO:0000259" key="2">
    <source>
        <dbReference type="Pfam" id="PF03572"/>
    </source>
</evidence>
<dbReference type="Pfam" id="PF03572">
    <property type="entry name" value="Peptidase_S41"/>
    <property type="match status" value="1"/>
</dbReference>
<accession>A0A078S605</accession>
<gene>
    <name evidence="3" type="ORF">M094_0338</name>
</gene>
<dbReference type="Proteomes" id="UP000028013">
    <property type="component" value="Unassembled WGS sequence"/>
</dbReference>
<dbReference type="Gene3D" id="3.90.226.10">
    <property type="entry name" value="2-enoyl-CoA Hydratase, Chain A, domain 1"/>
    <property type="match status" value="1"/>
</dbReference>
<dbReference type="InterPro" id="IPR029045">
    <property type="entry name" value="ClpP/crotonase-like_dom_sf"/>
</dbReference>
<feature type="signal peptide" evidence="1">
    <location>
        <begin position="1"/>
        <end position="19"/>
    </location>
</feature>
<dbReference type="GO" id="GO:0008236">
    <property type="term" value="F:serine-type peptidase activity"/>
    <property type="evidence" value="ECO:0007669"/>
    <property type="project" value="InterPro"/>
</dbReference>
<reference evidence="3 4" key="1">
    <citation type="submission" date="2014-04" db="EMBL/GenBank/DDBJ databases">
        <authorList>
            <person name="Sears C."/>
            <person name="Carroll K."/>
            <person name="Sack B.R."/>
            <person name="Qadri F."/>
            <person name="Myers L.L."/>
            <person name="Chung G.-T."/>
            <person name="Escheverria P."/>
            <person name="Fraser C.M."/>
            <person name="Sadzewicz L."/>
            <person name="Shefchek K.A."/>
            <person name="Tallon L."/>
            <person name="Das S.P."/>
            <person name="Daugherty S."/>
            <person name="Mongodin E.F."/>
        </authorList>
    </citation>
    <scope>NUCLEOTIDE SEQUENCE [LARGE SCALE GENOMIC DNA]</scope>
    <source>
        <strain evidence="3 4">3978 T3 ii</strain>
    </source>
</reference>
<feature type="domain" description="Tail specific protease" evidence="2">
    <location>
        <begin position="299"/>
        <end position="462"/>
    </location>
</feature>
<protein>
    <submittedName>
        <fullName evidence="3">Peptidase S41 family protein</fullName>
    </submittedName>
</protein>
<evidence type="ECO:0000313" key="3">
    <source>
        <dbReference type="EMBL" id="KDS51682.1"/>
    </source>
</evidence>
<dbReference type="EMBL" id="JNHN01000167">
    <property type="protein sequence ID" value="KDS51682.1"/>
    <property type="molecule type" value="Genomic_DNA"/>
</dbReference>